<dbReference type="Pfam" id="PF25967">
    <property type="entry name" value="RND-MFP_C"/>
    <property type="match status" value="1"/>
</dbReference>
<dbReference type="GO" id="GO:1990281">
    <property type="term" value="C:efflux pump complex"/>
    <property type="evidence" value="ECO:0007669"/>
    <property type="project" value="TreeGrafter"/>
</dbReference>
<dbReference type="GO" id="GO:0005886">
    <property type="term" value="C:plasma membrane"/>
    <property type="evidence" value="ECO:0007669"/>
    <property type="project" value="UniProtKB-SubCell"/>
</dbReference>
<dbReference type="InterPro" id="IPR058627">
    <property type="entry name" value="MdtA-like_C"/>
</dbReference>
<dbReference type="Gene3D" id="2.40.420.20">
    <property type="match status" value="1"/>
</dbReference>
<dbReference type="EMBL" id="AP018560">
    <property type="protein sequence ID" value="BBD79028.1"/>
    <property type="molecule type" value="Genomic_DNA"/>
</dbReference>
<evidence type="ECO:0000259" key="8">
    <source>
        <dbReference type="Pfam" id="PF25876"/>
    </source>
</evidence>
<evidence type="ECO:0000259" key="9">
    <source>
        <dbReference type="Pfam" id="PF25917"/>
    </source>
</evidence>
<keyword evidence="4" id="KW-1003">Cell membrane</keyword>
<dbReference type="InterPro" id="IPR006143">
    <property type="entry name" value="RND_pump_MFP"/>
</dbReference>
<comment type="similarity">
    <text evidence="2">Belongs to the membrane fusion protein (MFP) (TC 8.A.1) family.</text>
</comment>
<evidence type="ECO:0000256" key="1">
    <source>
        <dbReference type="ARBA" id="ARBA00004533"/>
    </source>
</evidence>
<feature type="domain" description="Multidrug resistance protein MdtA-like barrel-sandwich hybrid" evidence="9">
    <location>
        <begin position="74"/>
        <end position="214"/>
    </location>
</feature>
<dbReference type="Gene3D" id="1.10.287.470">
    <property type="entry name" value="Helix hairpin bin"/>
    <property type="match status" value="1"/>
</dbReference>
<dbReference type="Proteomes" id="UP000270530">
    <property type="component" value="Chromosome"/>
</dbReference>
<dbReference type="InterPro" id="IPR058626">
    <property type="entry name" value="MdtA-like_b-barrel"/>
</dbReference>
<comment type="subcellular location">
    <subcellularLocation>
        <location evidence="1">Cell inner membrane</location>
    </subcellularLocation>
</comment>
<protein>
    <submittedName>
        <fullName evidence="12">Probable Co/Zn/Cd efflux system membrane fusion protein</fullName>
    </submittedName>
</protein>
<accession>A0A2Z6E3B3</accession>
<evidence type="ECO:0000256" key="2">
    <source>
        <dbReference type="ARBA" id="ARBA00009477"/>
    </source>
</evidence>
<evidence type="ECO:0000256" key="7">
    <source>
        <dbReference type="SAM" id="MobiDB-lite"/>
    </source>
</evidence>
<dbReference type="InterPro" id="IPR058625">
    <property type="entry name" value="MdtA-like_BSH"/>
</dbReference>
<dbReference type="KEGG" id="rbd:ALSL_0357"/>
<dbReference type="NCBIfam" id="TIGR01730">
    <property type="entry name" value="RND_mfp"/>
    <property type="match status" value="1"/>
</dbReference>
<dbReference type="RefSeq" id="WP_126536070.1">
    <property type="nucleotide sequence ID" value="NZ_AP018560.1"/>
</dbReference>
<evidence type="ECO:0000256" key="3">
    <source>
        <dbReference type="ARBA" id="ARBA00022448"/>
    </source>
</evidence>
<evidence type="ECO:0000259" key="10">
    <source>
        <dbReference type="Pfam" id="PF25944"/>
    </source>
</evidence>
<evidence type="ECO:0000313" key="12">
    <source>
        <dbReference type="EMBL" id="BBD79028.1"/>
    </source>
</evidence>
<dbReference type="Pfam" id="PF25917">
    <property type="entry name" value="BSH_RND"/>
    <property type="match status" value="1"/>
</dbReference>
<dbReference type="Gene3D" id="2.40.30.170">
    <property type="match status" value="1"/>
</dbReference>
<dbReference type="Pfam" id="PF25944">
    <property type="entry name" value="Beta-barrel_RND"/>
    <property type="match status" value="1"/>
</dbReference>
<feature type="domain" description="Multidrug resistance protein MdtA-like alpha-helical hairpin" evidence="8">
    <location>
        <begin position="115"/>
        <end position="184"/>
    </location>
</feature>
<reference evidence="13" key="1">
    <citation type="submission" date="2018-04" db="EMBL/GenBank/DDBJ databases">
        <authorList>
            <person name="Watanabe M."/>
            <person name="Kojima H."/>
        </authorList>
    </citation>
    <scope>NUCLEOTIDE SEQUENCE [LARGE SCALE GENOMIC DNA]</scope>
    <source>
        <strain evidence="13">Dysh456</strain>
    </source>
</reference>
<evidence type="ECO:0000313" key="13">
    <source>
        <dbReference type="Proteomes" id="UP000270530"/>
    </source>
</evidence>
<keyword evidence="6" id="KW-0472">Membrane</keyword>
<keyword evidence="3" id="KW-0813">Transport</keyword>
<dbReference type="SUPFAM" id="SSF111369">
    <property type="entry name" value="HlyD-like secretion proteins"/>
    <property type="match status" value="1"/>
</dbReference>
<feature type="region of interest" description="Disordered" evidence="7">
    <location>
        <begin position="374"/>
        <end position="406"/>
    </location>
</feature>
<reference evidence="13" key="2">
    <citation type="submission" date="2018-06" db="EMBL/GenBank/DDBJ databases">
        <title>Genome sequence of Rhodanobacteraceae bacterium strain Dysh456.</title>
        <authorList>
            <person name="Fukui M."/>
        </authorList>
    </citation>
    <scope>NUCLEOTIDE SEQUENCE [LARGE SCALE GENOMIC DNA]</scope>
    <source>
        <strain evidence="13">Dysh456</strain>
    </source>
</reference>
<feature type="domain" description="Multidrug resistance protein MdtA-like beta-barrel" evidence="10">
    <location>
        <begin position="219"/>
        <end position="303"/>
    </location>
</feature>
<evidence type="ECO:0000256" key="5">
    <source>
        <dbReference type="ARBA" id="ARBA00022519"/>
    </source>
</evidence>
<dbReference type="OrthoDB" id="9783047at2"/>
<keyword evidence="5" id="KW-0997">Cell inner membrane</keyword>
<dbReference type="FunFam" id="2.40.420.20:FF:000001">
    <property type="entry name" value="Efflux RND transporter periplasmic adaptor subunit"/>
    <property type="match status" value="1"/>
</dbReference>
<evidence type="ECO:0000259" key="11">
    <source>
        <dbReference type="Pfam" id="PF25967"/>
    </source>
</evidence>
<evidence type="ECO:0000256" key="6">
    <source>
        <dbReference type="ARBA" id="ARBA00023136"/>
    </source>
</evidence>
<dbReference type="AlphaFoldDB" id="A0A2Z6E3B3"/>
<gene>
    <name evidence="12" type="ORF">ALSL_0357</name>
</gene>
<dbReference type="PANTHER" id="PTHR30469:SF36">
    <property type="entry name" value="BLL3903 PROTEIN"/>
    <property type="match status" value="1"/>
</dbReference>
<proteinExistence type="inferred from homology"/>
<keyword evidence="13" id="KW-1185">Reference proteome</keyword>
<evidence type="ECO:0000256" key="4">
    <source>
        <dbReference type="ARBA" id="ARBA00022475"/>
    </source>
</evidence>
<dbReference type="GO" id="GO:0015562">
    <property type="term" value="F:efflux transmembrane transporter activity"/>
    <property type="evidence" value="ECO:0007669"/>
    <property type="project" value="TreeGrafter"/>
</dbReference>
<organism evidence="12 13">
    <name type="scientific">Aerosticca soli</name>
    <dbReference type="NCBI Taxonomy" id="2010829"/>
    <lineage>
        <taxon>Bacteria</taxon>
        <taxon>Pseudomonadati</taxon>
        <taxon>Pseudomonadota</taxon>
        <taxon>Gammaproteobacteria</taxon>
        <taxon>Lysobacterales</taxon>
        <taxon>Rhodanobacteraceae</taxon>
        <taxon>Aerosticca</taxon>
    </lineage>
</organism>
<feature type="domain" description="Multidrug resistance protein MdtA-like C-terminal permuted SH3" evidence="11">
    <location>
        <begin position="309"/>
        <end position="366"/>
    </location>
</feature>
<name>A0A2Z6E3B3_9GAMM</name>
<dbReference type="InterPro" id="IPR058624">
    <property type="entry name" value="MdtA-like_HH"/>
</dbReference>
<dbReference type="Gene3D" id="2.40.50.100">
    <property type="match status" value="1"/>
</dbReference>
<dbReference type="PANTHER" id="PTHR30469">
    <property type="entry name" value="MULTIDRUG RESISTANCE PROTEIN MDTA"/>
    <property type="match status" value="1"/>
</dbReference>
<sequence length="406" mass="43001">MSRFWKIALIVIAVLVVLALGARLLHRPGAKPGAGTAQEGAGADATPVPVTVEPVQRQDVPIYLTALGTVQALNTVSVTPQVSGQLLKLFFVEGQEVKAGELIAQIDPRTFQAAYDQAVANKARDEAQLATARGNYARSRNLAPQGYISKQDLDNLRNTVSQLEGTVAADAAAIRDAQVQLGYTRVLSPIDGVAGIRNVDPGNLVNTSTTLVTLTQLRPINVIFKLPEQNLAEVRDAFRGGTPLEVQAVDRTDAHVIAGGGVLKVIDNQIDSSTGTFKLKSEFPNADNALWPGQFVNVRLKVRTVKGGLVIPAQAVQRGPDGDYVYQVQADSTVKTQPVTVAAEVDESHVMVSTGLAAGDRVVTEGQFRLKPGSKVKALKPGEVPQAPVDAAKDKGQGRRGARGHG</sequence>
<dbReference type="Pfam" id="PF25876">
    <property type="entry name" value="HH_MFP_RND"/>
    <property type="match status" value="1"/>
</dbReference>